<dbReference type="Gene3D" id="3.90.1300.10">
    <property type="entry name" value="Amidase signature (AS) domain"/>
    <property type="match status" value="1"/>
</dbReference>
<name>A0ABW9QZE0_9ACTN</name>
<proteinExistence type="predicted"/>
<reference evidence="2 3" key="1">
    <citation type="submission" date="2019-11" db="EMBL/GenBank/DDBJ databases">
        <title>Acidiferrimicrobium australis gen. nov., sp. nov., an acidophilic and obligately heterotrophic, member of the Actinobacteria that catalyses dissimilatory oxido- reduction of iron isolated from metal-rich acidic water in Chile.</title>
        <authorList>
            <person name="Gonzalez D."/>
            <person name="Huber K."/>
            <person name="Hedrich S."/>
            <person name="Rojas-Villalobos C."/>
            <person name="Quatrini R."/>
            <person name="Dinamarca M.A."/>
            <person name="Schwarz A."/>
            <person name="Canales C."/>
            <person name="Nancucheo I."/>
        </authorList>
    </citation>
    <scope>NUCLEOTIDE SEQUENCE [LARGE SCALE GENOMIC DNA]</scope>
    <source>
        <strain evidence="2 3">USS-CCA1</strain>
    </source>
</reference>
<organism evidence="2 3">
    <name type="scientific">Acidiferrimicrobium australe</name>
    <dbReference type="NCBI Taxonomy" id="2664430"/>
    <lineage>
        <taxon>Bacteria</taxon>
        <taxon>Bacillati</taxon>
        <taxon>Actinomycetota</taxon>
        <taxon>Acidimicrobiia</taxon>
        <taxon>Acidimicrobiales</taxon>
        <taxon>Acidimicrobiaceae</taxon>
        <taxon>Acidiferrimicrobium</taxon>
    </lineage>
</organism>
<protein>
    <submittedName>
        <fullName evidence="2">Amidase</fullName>
    </submittedName>
</protein>
<feature type="domain" description="Amidase" evidence="1">
    <location>
        <begin position="11"/>
        <end position="236"/>
    </location>
</feature>
<dbReference type="EMBL" id="WJHE01001394">
    <property type="protein sequence ID" value="MST35062.1"/>
    <property type="molecule type" value="Genomic_DNA"/>
</dbReference>
<dbReference type="PANTHER" id="PTHR42678">
    <property type="entry name" value="AMIDASE"/>
    <property type="match status" value="1"/>
</dbReference>
<keyword evidence="3" id="KW-1185">Reference proteome</keyword>
<dbReference type="PANTHER" id="PTHR42678:SF34">
    <property type="entry name" value="OS04G0183300 PROTEIN"/>
    <property type="match status" value="1"/>
</dbReference>
<dbReference type="InterPro" id="IPR036928">
    <property type="entry name" value="AS_sf"/>
</dbReference>
<dbReference type="Proteomes" id="UP000437736">
    <property type="component" value="Unassembled WGS sequence"/>
</dbReference>
<accession>A0ABW9QZE0</accession>
<feature type="non-terminal residue" evidence="2">
    <location>
        <position position="243"/>
    </location>
</feature>
<evidence type="ECO:0000313" key="3">
    <source>
        <dbReference type="Proteomes" id="UP000437736"/>
    </source>
</evidence>
<dbReference type="Pfam" id="PF01425">
    <property type="entry name" value="Amidase"/>
    <property type="match status" value="1"/>
</dbReference>
<dbReference type="InterPro" id="IPR023631">
    <property type="entry name" value="Amidase_dom"/>
</dbReference>
<evidence type="ECO:0000259" key="1">
    <source>
        <dbReference type="Pfam" id="PF01425"/>
    </source>
</evidence>
<gene>
    <name evidence="2" type="ORF">GHK86_20320</name>
</gene>
<evidence type="ECO:0000313" key="2">
    <source>
        <dbReference type="EMBL" id="MST35062.1"/>
    </source>
</evidence>
<sequence>MAAGRLAAHALAEACLERVGAVDHAGAALRSVLSVDPTAPAQAAAADRRHRDGERSPLLGVPVLVKDNIDVGGQPTTAGSLALEGSLAPGDAPLVARLREAGAVILGKANLTEWANFMAEDMPSGYSALGGQTLNPYDASITPSGSSSGSAAAVAAGVAALAVGTETNGSILSPARHCSVVGVKPTVGLVSRRGIVPIAGSQDTAGPLARSVRDAAVLLGVLAGPDPGDPATAGAPVGVDYTA</sequence>
<dbReference type="SUPFAM" id="SSF75304">
    <property type="entry name" value="Amidase signature (AS) enzymes"/>
    <property type="match status" value="1"/>
</dbReference>
<comment type="caution">
    <text evidence="2">The sequence shown here is derived from an EMBL/GenBank/DDBJ whole genome shotgun (WGS) entry which is preliminary data.</text>
</comment>